<proteinExistence type="predicted"/>
<comment type="caution">
    <text evidence="2">The sequence shown here is derived from an EMBL/GenBank/DDBJ whole genome shotgun (WGS) entry which is preliminary data.</text>
</comment>
<feature type="compositionally biased region" description="Acidic residues" evidence="1">
    <location>
        <begin position="38"/>
        <end position="48"/>
    </location>
</feature>
<protein>
    <submittedName>
        <fullName evidence="2">(diamondback moth) hypothetical protein</fullName>
    </submittedName>
</protein>
<name>A0A8S4D1E7_PLUXY</name>
<gene>
    <name evidence="2" type="ORF">PLXY2_LOCUS856</name>
</gene>
<dbReference type="EMBL" id="CAJHNJ030000002">
    <property type="protein sequence ID" value="CAG9090801.1"/>
    <property type="molecule type" value="Genomic_DNA"/>
</dbReference>
<dbReference type="Proteomes" id="UP000653454">
    <property type="component" value="Unassembled WGS sequence"/>
</dbReference>
<dbReference type="AlphaFoldDB" id="A0A8S4D1E7"/>
<evidence type="ECO:0000313" key="3">
    <source>
        <dbReference type="Proteomes" id="UP000653454"/>
    </source>
</evidence>
<sequence>MFERPRGINNRYADSAADKKPLSRSMSRPDVRKKKSEDFDDDLPLPPE</sequence>
<reference evidence="2" key="1">
    <citation type="submission" date="2020-11" db="EMBL/GenBank/DDBJ databases">
        <authorList>
            <person name="Whiteford S."/>
        </authorList>
    </citation>
    <scope>NUCLEOTIDE SEQUENCE</scope>
</reference>
<organism evidence="2 3">
    <name type="scientific">Plutella xylostella</name>
    <name type="common">Diamondback moth</name>
    <name type="synonym">Plutella maculipennis</name>
    <dbReference type="NCBI Taxonomy" id="51655"/>
    <lineage>
        <taxon>Eukaryota</taxon>
        <taxon>Metazoa</taxon>
        <taxon>Ecdysozoa</taxon>
        <taxon>Arthropoda</taxon>
        <taxon>Hexapoda</taxon>
        <taxon>Insecta</taxon>
        <taxon>Pterygota</taxon>
        <taxon>Neoptera</taxon>
        <taxon>Endopterygota</taxon>
        <taxon>Lepidoptera</taxon>
        <taxon>Glossata</taxon>
        <taxon>Ditrysia</taxon>
        <taxon>Yponomeutoidea</taxon>
        <taxon>Plutellidae</taxon>
        <taxon>Plutella</taxon>
    </lineage>
</organism>
<evidence type="ECO:0000256" key="1">
    <source>
        <dbReference type="SAM" id="MobiDB-lite"/>
    </source>
</evidence>
<evidence type="ECO:0000313" key="2">
    <source>
        <dbReference type="EMBL" id="CAG9090801.1"/>
    </source>
</evidence>
<accession>A0A8S4D1E7</accession>
<feature type="region of interest" description="Disordered" evidence="1">
    <location>
        <begin position="1"/>
        <end position="48"/>
    </location>
</feature>
<keyword evidence="3" id="KW-1185">Reference proteome</keyword>